<dbReference type="AlphaFoldDB" id="A0A165HT28"/>
<evidence type="ECO:0000256" key="1">
    <source>
        <dbReference type="SAM" id="SignalP"/>
    </source>
</evidence>
<dbReference type="InParanoid" id="A0A165HT28"/>
<keyword evidence="3" id="KW-1185">Reference proteome</keyword>
<keyword evidence="1" id="KW-0732">Signal</keyword>
<name>A0A165HT28_9BASI</name>
<organism evidence="2 3">
    <name type="scientific">Calocera cornea HHB12733</name>
    <dbReference type="NCBI Taxonomy" id="1353952"/>
    <lineage>
        <taxon>Eukaryota</taxon>
        <taxon>Fungi</taxon>
        <taxon>Dikarya</taxon>
        <taxon>Basidiomycota</taxon>
        <taxon>Agaricomycotina</taxon>
        <taxon>Dacrymycetes</taxon>
        <taxon>Dacrymycetales</taxon>
        <taxon>Dacrymycetaceae</taxon>
        <taxon>Calocera</taxon>
    </lineage>
</organism>
<dbReference type="Proteomes" id="UP000076842">
    <property type="component" value="Unassembled WGS sequence"/>
</dbReference>
<reference evidence="2 3" key="1">
    <citation type="journal article" date="2016" name="Mol. Biol. Evol.">
        <title>Comparative Genomics of Early-Diverging Mushroom-Forming Fungi Provides Insights into the Origins of Lignocellulose Decay Capabilities.</title>
        <authorList>
            <person name="Nagy L.G."/>
            <person name="Riley R."/>
            <person name="Tritt A."/>
            <person name="Adam C."/>
            <person name="Daum C."/>
            <person name="Floudas D."/>
            <person name="Sun H."/>
            <person name="Yadav J.S."/>
            <person name="Pangilinan J."/>
            <person name="Larsson K.H."/>
            <person name="Matsuura K."/>
            <person name="Barry K."/>
            <person name="Labutti K."/>
            <person name="Kuo R."/>
            <person name="Ohm R.A."/>
            <person name="Bhattacharya S.S."/>
            <person name="Shirouzu T."/>
            <person name="Yoshinaga Y."/>
            <person name="Martin F.M."/>
            <person name="Grigoriev I.V."/>
            <person name="Hibbett D.S."/>
        </authorList>
    </citation>
    <scope>NUCLEOTIDE SEQUENCE [LARGE SCALE GENOMIC DNA]</scope>
    <source>
        <strain evidence="2 3">HHB12733</strain>
    </source>
</reference>
<feature type="signal peptide" evidence="1">
    <location>
        <begin position="1"/>
        <end position="20"/>
    </location>
</feature>
<accession>A0A165HT28</accession>
<dbReference type="EMBL" id="KV423938">
    <property type="protein sequence ID" value="KZT59709.1"/>
    <property type="molecule type" value="Genomic_DNA"/>
</dbReference>
<protein>
    <submittedName>
        <fullName evidence="2">Uncharacterized protein</fullName>
    </submittedName>
</protein>
<feature type="chain" id="PRO_5007858852" evidence="1">
    <location>
        <begin position="21"/>
        <end position="337"/>
    </location>
</feature>
<evidence type="ECO:0000313" key="3">
    <source>
        <dbReference type="Proteomes" id="UP000076842"/>
    </source>
</evidence>
<evidence type="ECO:0000313" key="2">
    <source>
        <dbReference type="EMBL" id="KZT59709.1"/>
    </source>
</evidence>
<proteinExistence type="predicted"/>
<gene>
    <name evidence="2" type="ORF">CALCODRAFT_507409</name>
</gene>
<sequence>MQLLYSTLLVSTLTSISTLAAPVPSLRGNGLELAARDPQQQLLSVSVRSDDDKDLAFAARDPQTANFVGQIRSYEEDDVNLAARSPQTANFFGQIRSYDVGDLDLAARNPQTANFIGQIRDIDEGDLGLSARDPQTANFVGQIRDLDESDLDLAARSPQQAIVFTQIRDYQDPRDAEPFYDSDISEQNVAVLRDLGDDEPSDLDNRSFKSAVAKSKNFVKKVGKGLTKVEKGLEKIDKYAKVGMKVAKFGMNVASKIHRRGDENVGEYELVLRDFESTKDDNVLLLRDLATGEEIELDERSFKSFFKKIGKGIKKGFSKIAGGAISVMARNEEGSEY</sequence>